<dbReference type="PANTHER" id="PTHR24103">
    <property type="entry name" value="E3 UBIQUITIN-PROTEIN LIGASE TRIM"/>
    <property type="match status" value="1"/>
</dbReference>
<comment type="caution">
    <text evidence="2">The sequence shown here is derived from an EMBL/GenBank/DDBJ whole genome shotgun (WGS) entry which is preliminary data.</text>
</comment>
<gene>
    <name evidence="2" type="ORF">J4Q44_G00306270</name>
</gene>
<dbReference type="PROSITE" id="PS50188">
    <property type="entry name" value="B302_SPRY"/>
    <property type="match status" value="1"/>
</dbReference>
<feature type="domain" description="B30.2/SPRY" evidence="1">
    <location>
        <begin position="15"/>
        <end position="124"/>
    </location>
</feature>
<dbReference type="InterPro" id="IPR043136">
    <property type="entry name" value="B30.2/SPRY_sf"/>
</dbReference>
<evidence type="ECO:0000313" key="3">
    <source>
        <dbReference type="Proteomes" id="UP001356427"/>
    </source>
</evidence>
<organism evidence="2 3">
    <name type="scientific">Coregonus suidteri</name>
    <dbReference type="NCBI Taxonomy" id="861788"/>
    <lineage>
        <taxon>Eukaryota</taxon>
        <taxon>Metazoa</taxon>
        <taxon>Chordata</taxon>
        <taxon>Craniata</taxon>
        <taxon>Vertebrata</taxon>
        <taxon>Euteleostomi</taxon>
        <taxon>Actinopterygii</taxon>
        <taxon>Neopterygii</taxon>
        <taxon>Teleostei</taxon>
        <taxon>Protacanthopterygii</taxon>
        <taxon>Salmoniformes</taxon>
        <taxon>Salmonidae</taxon>
        <taxon>Coregoninae</taxon>
        <taxon>Coregonus</taxon>
    </lineage>
</organism>
<accession>A0AAN8KUK8</accession>
<dbReference type="Pfam" id="PF13765">
    <property type="entry name" value="PRY"/>
    <property type="match status" value="1"/>
</dbReference>
<dbReference type="InterPro" id="IPR013320">
    <property type="entry name" value="ConA-like_dom_sf"/>
</dbReference>
<dbReference type="InterPro" id="IPR006574">
    <property type="entry name" value="PRY"/>
</dbReference>
<dbReference type="AlphaFoldDB" id="A0AAN8KUK8"/>
<evidence type="ECO:0000259" key="1">
    <source>
        <dbReference type="PROSITE" id="PS50188"/>
    </source>
</evidence>
<keyword evidence="3" id="KW-1185">Reference proteome</keyword>
<reference evidence="2 3" key="1">
    <citation type="submission" date="2021-04" db="EMBL/GenBank/DDBJ databases">
        <authorList>
            <person name="De Guttry C."/>
            <person name="Zahm M."/>
            <person name="Klopp C."/>
            <person name="Cabau C."/>
            <person name="Louis A."/>
            <person name="Berthelot C."/>
            <person name="Parey E."/>
            <person name="Roest Crollius H."/>
            <person name="Montfort J."/>
            <person name="Robinson-Rechavi M."/>
            <person name="Bucao C."/>
            <person name="Bouchez O."/>
            <person name="Gislard M."/>
            <person name="Lluch J."/>
            <person name="Milhes M."/>
            <person name="Lampietro C."/>
            <person name="Lopez Roques C."/>
            <person name="Donnadieu C."/>
            <person name="Braasch I."/>
            <person name="Desvignes T."/>
            <person name="Postlethwait J."/>
            <person name="Bobe J."/>
            <person name="Wedekind C."/>
            <person name="Guiguen Y."/>
        </authorList>
    </citation>
    <scope>NUCLEOTIDE SEQUENCE [LARGE SCALE GENOMIC DNA]</scope>
    <source>
        <strain evidence="2">Cs_M1</strain>
        <tissue evidence="2">Blood</tissue>
    </source>
</reference>
<sequence length="124" mass="14596">MARRAFSELEEKFNKEMESFPDIKLKRMQQYAVAVTLDPDTAHPHLILSEDRKQVRSLETRHKLPNNPERFYTNHCVLGKEGFSSGRFYYEVLVGEGKSRWYLGVARESINRKMRIALCPENVY</sequence>
<proteinExistence type="predicted"/>
<dbReference type="Proteomes" id="UP001356427">
    <property type="component" value="Unassembled WGS sequence"/>
</dbReference>
<dbReference type="PRINTS" id="PR01407">
    <property type="entry name" value="BUTYPHLNCDUF"/>
</dbReference>
<dbReference type="InterPro" id="IPR050143">
    <property type="entry name" value="TRIM/RBCC"/>
</dbReference>
<dbReference type="InterPro" id="IPR001870">
    <property type="entry name" value="B30.2/SPRY"/>
</dbReference>
<dbReference type="SUPFAM" id="SSF49899">
    <property type="entry name" value="Concanavalin A-like lectins/glucanases"/>
    <property type="match status" value="1"/>
</dbReference>
<evidence type="ECO:0000313" key="2">
    <source>
        <dbReference type="EMBL" id="KAK6299117.1"/>
    </source>
</evidence>
<protein>
    <recommendedName>
        <fullName evidence="1">B30.2/SPRY domain-containing protein</fullName>
    </recommendedName>
</protein>
<name>A0AAN8KUK8_9TELE</name>
<dbReference type="EMBL" id="JAGTTL010000029">
    <property type="protein sequence ID" value="KAK6299117.1"/>
    <property type="molecule type" value="Genomic_DNA"/>
</dbReference>
<dbReference type="SMART" id="SM00589">
    <property type="entry name" value="PRY"/>
    <property type="match status" value="1"/>
</dbReference>
<dbReference type="Gene3D" id="2.60.120.920">
    <property type="match status" value="1"/>
</dbReference>
<dbReference type="InterPro" id="IPR003879">
    <property type="entry name" value="Butyrophylin_SPRY"/>
</dbReference>